<organism evidence="1 2">
    <name type="scientific">Maribacter algicola</name>
    <dbReference type="NCBI Taxonomy" id="2498892"/>
    <lineage>
        <taxon>Bacteria</taxon>
        <taxon>Pseudomonadati</taxon>
        <taxon>Bacteroidota</taxon>
        <taxon>Flavobacteriia</taxon>
        <taxon>Flavobacteriales</taxon>
        <taxon>Flavobacteriaceae</taxon>
        <taxon>Maribacter</taxon>
    </lineage>
</organism>
<comment type="caution">
    <text evidence="1">The sequence shown here is derived from an EMBL/GenBank/DDBJ whole genome shotgun (WGS) entry which is preliminary data.</text>
</comment>
<protein>
    <recommendedName>
        <fullName evidence="3">Lipocalin-like domain-containing protein</fullName>
    </recommendedName>
</protein>
<dbReference type="EMBL" id="QUSX01000002">
    <property type="protein sequence ID" value="RRQ48102.1"/>
    <property type="molecule type" value="Genomic_DNA"/>
</dbReference>
<accession>A0A426RGJ1</accession>
<reference evidence="2" key="1">
    <citation type="submission" date="2018-12" db="EMBL/GenBank/DDBJ databases">
        <title>Maribacter lutimaris sp. nov., isolated from marine sediment.</title>
        <authorList>
            <person name="Kim K.K."/>
        </authorList>
    </citation>
    <scope>NUCLEOTIDE SEQUENCE [LARGE SCALE GENOMIC DNA]</scope>
    <source>
        <strain evidence="2">PoM-212</strain>
    </source>
</reference>
<dbReference type="AlphaFoldDB" id="A0A426RGJ1"/>
<evidence type="ECO:0000313" key="2">
    <source>
        <dbReference type="Proteomes" id="UP000286990"/>
    </source>
</evidence>
<proteinExistence type="predicted"/>
<name>A0A426RGJ1_9FLAO</name>
<evidence type="ECO:0000313" key="1">
    <source>
        <dbReference type="EMBL" id="RRQ48102.1"/>
    </source>
</evidence>
<keyword evidence="2" id="KW-1185">Reference proteome</keyword>
<sequence length="133" mass="15355">MKYFLPFILFFAFVGCDNDSNEINPTESKILGSWKMVRQQYSIGGPPFWEEVLDGEILEFQKNFVFKVVKDNSESGIGIFDLRNDSLIRTFSNDTDSIKYISQIQLKGNKMLLIPVSPNRCIEGCSFEYLKME</sequence>
<dbReference type="OrthoDB" id="955522at2"/>
<evidence type="ECO:0008006" key="3">
    <source>
        <dbReference type="Google" id="ProtNLM"/>
    </source>
</evidence>
<dbReference type="PROSITE" id="PS51257">
    <property type="entry name" value="PROKAR_LIPOPROTEIN"/>
    <property type="match status" value="1"/>
</dbReference>
<dbReference type="RefSeq" id="WP_125222822.1">
    <property type="nucleotide sequence ID" value="NZ_QUSX01000002.1"/>
</dbReference>
<dbReference type="Proteomes" id="UP000286990">
    <property type="component" value="Unassembled WGS sequence"/>
</dbReference>
<gene>
    <name evidence="1" type="ORF">DZC72_10245</name>
</gene>